<feature type="binding site" evidence="8">
    <location>
        <position position="157"/>
    </location>
    <ligand>
        <name>Fe cation</name>
        <dbReference type="ChEBI" id="CHEBI:24875"/>
        <label>1</label>
    </ligand>
</feature>
<keyword evidence="3 8" id="KW-0479">Metal-binding</keyword>
<organism evidence="12 13">
    <name type="scientific">Brachionus calyciflorus</name>
    <dbReference type="NCBI Taxonomy" id="104777"/>
    <lineage>
        <taxon>Eukaryota</taxon>
        <taxon>Metazoa</taxon>
        <taxon>Spiralia</taxon>
        <taxon>Gnathifera</taxon>
        <taxon>Rotifera</taxon>
        <taxon>Eurotatoria</taxon>
        <taxon>Monogononta</taxon>
        <taxon>Pseudotrocha</taxon>
        <taxon>Ploima</taxon>
        <taxon>Brachionidae</taxon>
        <taxon>Brachionus</taxon>
    </lineage>
</organism>
<name>A0A814FWU0_9BILA</name>
<dbReference type="Gene3D" id="1.20.1260.10">
    <property type="match status" value="1"/>
</dbReference>
<evidence type="ECO:0000256" key="7">
    <source>
        <dbReference type="ARBA" id="ARBA00047990"/>
    </source>
</evidence>
<dbReference type="PROSITE" id="PS50905">
    <property type="entry name" value="FERRITIN_LIKE"/>
    <property type="match status" value="1"/>
</dbReference>
<feature type="binding site" evidence="8">
    <location>
        <position position="79"/>
    </location>
    <ligand>
        <name>Fe cation</name>
        <dbReference type="ChEBI" id="CHEBI:24875"/>
        <label>1</label>
    </ligand>
</feature>
<dbReference type="CDD" id="cd01056">
    <property type="entry name" value="Euk_Ferritin"/>
    <property type="match status" value="1"/>
</dbReference>
<evidence type="ECO:0000256" key="3">
    <source>
        <dbReference type="ARBA" id="ARBA00022723"/>
    </source>
</evidence>
<keyword evidence="10" id="KW-0732">Signal</keyword>
<keyword evidence="5 8" id="KW-0408">Iron</keyword>
<accession>A0A814FWU0</accession>
<keyword evidence="13" id="KW-1185">Reference proteome</keyword>
<evidence type="ECO:0000256" key="8">
    <source>
        <dbReference type="PIRSR" id="PIRSR601519-1"/>
    </source>
</evidence>
<feature type="signal peptide" evidence="10">
    <location>
        <begin position="1"/>
        <end position="18"/>
    </location>
</feature>
<dbReference type="InterPro" id="IPR009078">
    <property type="entry name" value="Ferritin-like_SF"/>
</dbReference>
<dbReference type="InterPro" id="IPR008331">
    <property type="entry name" value="Ferritin_DPS_dom"/>
</dbReference>
<dbReference type="GO" id="GO:0008199">
    <property type="term" value="F:ferric iron binding"/>
    <property type="evidence" value="ECO:0007669"/>
    <property type="project" value="InterPro"/>
</dbReference>
<comment type="caution">
    <text evidence="12">The sequence shown here is derived from an EMBL/GenBank/DDBJ whole genome shotgun (WGS) entry which is preliminary data.</text>
</comment>
<sequence length="204" mass="23228">MLVFKIAFIGLLFTLATASLQSRARQNFNCDEILNRQIAKEFEASQIYLSLASYMSHDRVALEGFSKMFKHSWKEELEHAQKLIEYGITRGASIETPSVPKPDDSKWLGMNACQIVEFVLNLEKKVNEHLLKVHQCGDVKSDPQMQDFIEGEYLKEQVEANKELSDLLSRLERATLHLNSDGSKVAMCDGLGLHHIDQELAKKF</sequence>
<feature type="binding site" evidence="8">
    <location>
        <position position="76"/>
    </location>
    <ligand>
        <name>Fe cation</name>
        <dbReference type="ChEBI" id="CHEBI:24875"/>
        <label>1</label>
    </ligand>
</feature>
<protein>
    <recommendedName>
        <fullName evidence="9">Ferritin</fullName>
        <ecNumber evidence="9">1.16.3.1</ecNumber>
    </recommendedName>
</protein>
<dbReference type="GO" id="GO:0008198">
    <property type="term" value="F:ferrous iron binding"/>
    <property type="evidence" value="ECO:0007669"/>
    <property type="project" value="TreeGrafter"/>
</dbReference>
<evidence type="ECO:0000256" key="1">
    <source>
        <dbReference type="ARBA" id="ARBA00007513"/>
    </source>
</evidence>
<feature type="chain" id="PRO_5032631368" description="Ferritin" evidence="10">
    <location>
        <begin position="19"/>
        <end position="204"/>
    </location>
</feature>
<comment type="similarity">
    <text evidence="1 9">Belongs to the ferritin family.</text>
</comment>
<dbReference type="GO" id="GO:0005737">
    <property type="term" value="C:cytoplasm"/>
    <property type="evidence" value="ECO:0007669"/>
    <property type="project" value="TreeGrafter"/>
</dbReference>
<dbReference type="InterPro" id="IPR009040">
    <property type="entry name" value="Ferritin-like_diiron"/>
</dbReference>
<dbReference type="Proteomes" id="UP000663879">
    <property type="component" value="Unassembled WGS sequence"/>
</dbReference>
<evidence type="ECO:0000256" key="9">
    <source>
        <dbReference type="RuleBase" id="RU361145"/>
    </source>
</evidence>
<reference evidence="12" key="1">
    <citation type="submission" date="2021-02" db="EMBL/GenBank/DDBJ databases">
        <authorList>
            <person name="Nowell W R."/>
        </authorList>
    </citation>
    <scope>NUCLEOTIDE SEQUENCE</scope>
    <source>
        <strain evidence="12">Ploen Becks lab</strain>
    </source>
</reference>
<keyword evidence="4 9" id="KW-0560">Oxidoreductase</keyword>
<proteinExistence type="inferred from homology"/>
<keyword evidence="2 9" id="KW-0409">Iron storage</keyword>
<feature type="binding site" evidence="8">
    <location>
        <position position="123"/>
    </location>
    <ligand>
        <name>Fe cation</name>
        <dbReference type="ChEBI" id="CHEBI:24875"/>
        <label>1</label>
    </ligand>
</feature>
<comment type="function">
    <text evidence="6">Stores iron in a soluble, non-toxic, readily available form. Important for iron homeostasis. Has ferroxidase activity. Iron is taken up in the ferrous form and deposited as ferric hydroxides after oxidation.</text>
</comment>
<evidence type="ECO:0000256" key="10">
    <source>
        <dbReference type="SAM" id="SignalP"/>
    </source>
</evidence>
<evidence type="ECO:0000313" key="12">
    <source>
        <dbReference type="EMBL" id="CAF0988319.1"/>
    </source>
</evidence>
<dbReference type="GO" id="GO:0006879">
    <property type="term" value="P:intracellular iron ion homeostasis"/>
    <property type="evidence" value="ECO:0007669"/>
    <property type="project" value="UniProtKB-KW"/>
</dbReference>
<evidence type="ECO:0000256" key="4">
    <source>
        <dbReference type="ARBA" id="ARBA00023002"/>
    </source>
</evidence>
<dbReference type="Pfam" id="PF00210">
    <property type="entry name" value="Ferritin"/>
    <property type="match status" value="1"/>
</dbReference>
<dbReference type="EC" id="1.16.3.1" evidence="9"/>
<dbReference type="GO" id="GO:0006826">
    <property type="term" value="P:iron ion transport"/>
    <property type="evidence" value="ECO:0007669"/>
    <property type="project" value="InterPro"/>
</dbReference>
<dbReference type="GO" id="GO:0004322">
    <property type="term" value="F:ferroxidase activity"/>
    <property type="evidence" value="ECO:0007669"/>
    <property type="project" value="UniProtKB-EC"/>
</dbReference>
<dbReference type="AlphaFoldDB" id="A0A814FWU0"/>
<feature type="domain" description="Ferritin-like diiron" evidence="11">
    <location>
        <begin position="24"/>
        <end position="175"/>
    </location>
</feature>
<evidence type="ECO:0000259" key="11">
    <source>
        <dbReference type="PROSITE" id="PS50905"/>
    </source>
</evidence>
<feature type="binding site" evidence="8">
    <location>
        <position position="41"/>
    </location>
    <ligand>
        <name>Fe cation</name>
        <dbReference type="ChEBI" id="CHEBI:24875"/>
        <label>1</label>
    </ligand>
</feature>
<dbReference type="PANTHER" id="PTHR11431">
    <property type="entry name" value="FERRITIN"/>
    <property type="match status" value="1"/>
</dbReference>
<dbReference type="InterPro" id="IPR001519">
    <property type="entry name" value="Ferritin"/>
</dbReference>
<dbReference type="EMBL" id="CAJNOC010003564">
    <property type="protein sequence ID" value="CAF0988319.1"/>
    <property type="molecule type" value="Genomic_DNA"/>
</dbReference>
<dbReference type="PANTHER" id="PTHR11431:SF75">
    <property type="entry name" value="FERRITIN"/>
    <property type="match status" value="1"/>
</dbReference>
<comment type="catalytic activity">
    <reaction evidence="7 9">
        <text>4 Fe(2+) + O2 + 4 H(+) = 4 Fe(3+) + 2 H2O</text>
        <dbReference type="Rhea" id="RHEA:11148"/>
        <dbReference type="ChEBI" id="CHEBI:15377"/>
        <dbReference type="ChEBI" id="CHEBI:15378"/>
        <dbReference type="ChEBI" id="CHEBI:15379"/>
        <dbReference type="ChEBI" id="CHEBI:29033"/>
        <dbReference type="ChEBI" id="CHEBI:29034"/>
        <dbReference type="EC" id="1.16.3.1"/>
    </reaction>
</comment>
<dbReference type="OrthoDB" id="186462at2759"/>
<evidence type="ECO:0000256" key="6">
    <source>
        <dbReference type="ARBA" id="ARBA00025111"/>
    </source>
</evidence>
<evidence type="ECO:0000313" key="13">
    <source>
        <dbReference type="Proteomes" id="UP000663879"/>
    </source>
</evidence>
<dbReference type="SUPFAM" id="SSF47240">
    <property type="entry name" value="Ferritin-like"/>
    <property type="match status" value="1"/>
</dbReference>
<evidence type="ECO:0000256" key="5">
    <source>
        <dbReference type="ARBA" id="ARBA00023004"/>
    </source>
</evidence>
<gene>
    <name evidence="12" type="ORF">OXX778_LOCUS15785</name>
</gene>
<evidence type="ECO:0000256" key="2">
    <source>
        <dbReference type="ARBA" id="ARBA00022434"/>
    </source>
</evidence>
<dbReference type="InterPro" id="IPR012347">
    <property type="entry name" value="Ferritin-like"/>
</dbReference>
<comment type="function">
    <text evidence="9">Stores iron in a soluble, non-toxic, readily available form. Important for iron homeostasis. Iron is taken up in the ferrous form and deposited as ferric hydroxides after oxidation.</text>
</comment>